<feature type="transmembrane region" description="Helical" evidence="16">
    <location>
        <begin position="619"/>
        <end position="639"/>
    </location>
</feature>
<gene>
    <name evidence="20" type="primary">nad5</name>
</gene>
<feature type="transmembrane region" description="Helical" evidence="16">
    <location>
        <begin position="312"/>
        <end position="334"/>
    </location>
</feature>
<geneLocation type="mitochondrion" evidence="20"/>
<protein>
    <recommendedName>
        <fullName evidence="3 16">NADH-ubiquinone oxidoreductase chain 5</fullName>
        <ecNumber evidence="2 16">7.1.1.2</ecNumber>
    </recommendedName>
</protein>
<feature type="transmembrane region" description="Helical" evidence="16">
    <location>
        <begin position="167"/>
        <end position="189"/>
    </location>
</feature>
<dbReference type="EC" id="7.1.1.2" evidence="2 16"/>
<keyword evidence="7" id="KW-0999">Mitochondrion inner membrane</keyword>
<dbReference type="InterPro" id="IPR001516">
    <property type="entry name" value="Proton_antipo_N"/>
</dbReference>
<feature type="transmembrane region" description="Helical" evidence="16">
    <location>
        <begin position="110"/>
        <end position="130"/>
    </location>
</feature>
<evidence type="ECO:0000256" key="4">
    <source>
        <dbReference type="ARBA" id="ARBA00022448"/>
    </source>
</evidence>
<dbReference type="Pfam" id="PF00662">
    <property type="entry name" value="Proton_antipo_N"/>
    <property type="match status" value="1"/>
</dbReference>
<dbReference type="GO" id="GO:0008137">
    <property type="term" value="F:NADH dehydrogenase (ubiquinone) activity"/>
    <property type="evidence" value="ECO:0007669"/>
    <property type="project" value="UniProtKB-EC"/>
</dbReference>
<keyword evidence="11 16" id="KW-0520">NAD</keyword>
<dbReference type="Pfam" id="PF00361">
    <property type="entry name" value="Proton_antipo_M"/>
    <property type="match status" value="1"/>
</dbReference>
<proteinExistence type="inferred from homology"/>
<evidence type="ECO:0000256" key="7">
    <source>
        <dbReference type="ARBA" id="ARBA00022792"/>
    </source>
</evidence>
<feature type="domain" description="NADH-Ubiquinone oxidoreductase (complex I) chain 5 N-terminal" evidence="18">
    <location>
        <begin position="64"/>
        <end position="114"/>
    </location>
</feature>
<accession>A0A679ENW8</accession>
<dbReference type="GO" id="GO:0042773">
    <property type="term" value="P:ATP synthesis coupled electron transport"/>
    <property type="evidence" value="ECO:0007669"/>
    <property type="project" value="InterPro"/>
</dbReference>
<dbReference type="GO" id="GO:0003954">
    <property type="term" value="F:NADH dehydrogenase activity"/>
    <property type="evidence" value="ECO:0007669"/>
    <property type="project" value="TreeGrafter"/>
</dbReference>
<dbReference type="EMBL" id="LC515368">
    <property type="protein sequence ID" value="BBQ05381.1"/>
    <property type="molecule type" value="Genomic_DNA"/>
</dbReference>
<comment type="subcellular location">
    <subcellularLocation>
        <location evidence="1">Mitochondrion inner membrane</location>
        <topology evidence="1">Multi-pass membrane protein</topology>
    </subcellularLocation>
</comment>
<evidence type="ECO:0000256" key="6">
    <source>
        <dbReference type="ARBA" id="ARBA00022692"/>
    </source>
</evidence>
<keyword evidence="14 16" id="KW-0472">Membrane</keyword>
<feature type="transmembrane region" description="Helical" evidence="16">
    <location>
        <begin position="136"/>
        <end position="155"/>
    </location>
</feature>
<feature type="transmembrane region" description="Helical" evidence="16">
    <location>
        <begin position="645"/>
        <end position="664"/>
    </location>
</feature>
<keyword evidence="6 16" id="KW-0812">Transmembrane</keyword>
<evidence type="ECO:0000256" key="8">
    <source>
        <dbReference type="ARBA" id="ARBA00022967"/>
    </source>
</evidence>
<feature type="transmembrane region" description="Helical" evidence="16">
    <location>
        <begin position="253"/>
        <end position="277"/>
    </location>
</feature>
<reference evidence="20" key="1">
    <citation type="submission" date="2019-12" db="EMBL/GenBank/DDBJ databases">
        <title>Mitochondrial genomes of Hemiarma marina and Leucocryptos marina revised the evolution of cytochrome c maturation in Cryptista.</title>
        <authorList>
            <person name="Nishimura Y."/>
            <person name="Kume K."/>
            <person name="Sonehara K."/>
            <person name="Tanifuji G."/>
            <person name="Shiratori T."/>
            <person name="Ishida K."/>
            <person name="Hashimoto T."/>
            <person name="Inagaki Y."/>
            <person name="Ohkuma M."/>
        </authorList>
    </citation>
    <scope>NUCLEOTIDE SEQUENCE</scope>
    <source>
        <strain evidence="20">NIES-1335</strain>
    </source>
</reference>
<keyword evidence="4 16" id="KW-0813">Transport</keyword>
<evidence type="ECO:0000256" key="15">
    <source>
        <dbReference type="ARBA" id="ARBA00049551"/>
    </source>
</evidence>
<evidence type="ECO:0000313" key="20">
    <source>
        <dbReference type="EMBL" id="BBQ05381.1"/>
    </source>
</evidence>
<feature type="transmembrane region" description="Helical" evidence="16">
    <location>
        <begin position="35"/>
        <end position="56"/>
    </location>
</feature>
<evidence type="ECO:0000256" key="13">
    <source>
        <dbReference type="ARBA" id="ARBA00023128"/>
    </source>
</evidence>
<dbReference type="GO" id="GO:0015990">
    <property type="term" value="P:electron transport coupled proton transport"/>
    <property type="evidence" value="ECO:0007669"/>
    <property type="project" value="TreeGrafter"/>
</dbReference>
<feature type="transmembrane region" description="Helical" evidence="16">
    <location>
        <begin position="516"/>
        <end position="536"/>
    </location>
</feature>
<feature type="domain" description="NADH:quinone oxidoreductase/Mrp antiporter transmembrane" evidence="17">
    <location>
        <begin position="131"/>
        <end position="423"/>
    </location>
</feature>
<evidence type="ECO:0000256" key="11">
    <source>
        <dbReference type="ARBA" id="ARBA00023027"/>
    </source>
</evidence>
<dbReference type="PANTHER" id="PTHR42829:SF2">
    <property type="entry name" value="NADH-UBIQUINONE OXIDOREDUCTASE CHAIN 5"/>
    <property type="match status" value="1"/>
</dbReference>
<dbReference type="AlphaFoldDB" id="A0A679ENW8"/>
<evidence type="ECO:0000256" key="12">
    <source>
        <dbReference type="ARBA" id="ARBA00023075"/>
    </source>
</evidence>
<keyword evidence="10 16" id="KW-1133">Transmembrane helix</keyword>
<dbReference type="InterPro" id="IPR010934">
    <property type="entry name" value="NADH_DH_su5_C"/>
</dbReference>
<keyword evidence="12 16" id="KW-0830">Ubiquinone</keyword>
<comment type="catalytic activity">
    <reaction evidence="15 16">
        <text>a ubiquinone + NADH + 5 H(+)(in) = a ubiquinol + NAD(+) + 4 H(+)(out)</text>
        <dbReference type="Rhea" id="RHEA:29091"/>
        <dbReference type="Rhea" id="RHEA-COMP:9565"/>
        <dbReference type="Rhea" id="RHEA-COMP:9566"/>
        <dbReference type="ChEBI" id="CHEBI:15378"/>
        <dbReference type="ChEBI" id="CHEBI:16389"/>
        <dbReference type="ChEBI" id="CHEBI:17976"/>
        <dbReference type="ChEBI" id="CHEBI:57540"/>
        <dbReference type="ChEBI" id="CHEBI:57945"/>
        <dbReference type="EC" id="7.1.1.2"/>
    </reaction>
</comment>
<feature type="transmembrane region" description="Helical" evidence="16">
    <location>
        <begin position="421"/>
        <end position="444"/>
    </location>
</feature>
<name>A0A679ENW8_LEUMA</name>
<dbReference type="GeneID" id="43959820"/>
<keyword evidence="9" id="KW-0249">Electron transport</keyword>
<feature type="transmembrane region" description="Helical" evidence="16">
    <location>
        <begin position="379"/>
        <end position="401"/>
    </location>
</feature>
<feature type="transmembrane region" description="Helical" evidence="16">
    <location>
        <begin position="6"/>
        <end position="23"/>
    </location>
</feature>
<dbReference type="InterPro" id="IPR001750">
    <property type="entry name" value="ND/Mrp_TM"/>
</dbReference>
<evidence type="ECO:0000256" key="16">
    <source>
        <dbReference type="RuleBase" id="RU003404"/>
    </source>
</evidence>
<dbReference type="PANTHER" id="PTHR42829">
    <property type="entry name" value="NADH-UBIQUINONE OXIDOREDUCTASE CHAIN 5"/>
    <property type="match status" value="1"/>
</dbReference>
<evidence type="ECO:0000256" key="10">
    <source>
        <dbReference type="ARBA" id="ARBA00022989"/>
    </source>
</evidence>
<dbReference type="InterPro" id="IPR018393">
    <property type="entry name" value="NADHpl_OxRdtase_5_subgr"/>
</dbReference>
<keyword evidence="8" id="KW-1278">Translocase</keyword>
<comment type="similarity">
    <text evidence="16">Belongs to the complex I subunit 5 family.</text>
</comment>
<evidence type="ECO:0000256" key="5">
    <source>
        <dbReference type="ARBA" id="ARBA00022660"/>
    </source>
</evidence>
<dbReference type="RefSeq" id="YP_009730051.1">
    <property type="nucleotide sequence ID" value="NC_045933.1"/>
</dbReference>
<dbReference type="NCBIfam" id="TIGR01974">
    <property type="entry name" value="NDH_I_L"/>
    <property type="match status" value="1"/>
</dbReference>
<evidence type="ECO:0000256" key="14">
    <source>
        <dbReference type="ARBA" id="ARBA00023136"/>
    </source>
</evidence>
<evidence type="ECO:0000256" key="2">
    <source>
        <dbReference type="ARBA" id="ARBA00012944"/>
    </source>
</evidence>
<comment type="function">
    <text evidence="16">Core subunit of the mitochondrial membrane respiratory chain NADH dehydrogenase (Complex I) which catalyzes electron transfer from NADH through the respiratory chain, using ubiquinone as an electron acceptor. Essential for the catalytic activity and assembly of complex I.</text>
</comment>
<evidence type="ECO:0000256" key="3">
    <source>
        <dbReference type="ARBA" id="ARBA00021096"/>
    </source>
</evidence>
<evidence type="ECO:0000259" key="17">
    <source>
        <dbReference type="Pfam" id="PF00361"/>
    </source>
</evidence>
<feature type="domain" description="NADH dehydrogenase subunit 5 C-terminal" evidence="19">
    <location>
        <begin position="509"/>
        <end position="637"/>
    </location>
</feature>
<feature type="transmembrane region" description="Helical" evidence="16">
    <location>
        <begin position="76"/>
        <end position="98"/>
    </location>
</feature>
<keyword evidence="5" id="KW-0679">Respiratory chain</keyword>
<feature type="transmembrane region" description="Helical" evidence="16">
    <location>
        <begin position="283"/>
        <end position="305"/>
    </location>
</feature>
<dbReference type="NCBIfam" id="NF005141">
    <property type="entry name" value="PRK06590.1"/>
    <property type="match status" value="1"/>
</dbReference>
<dbReference type="GO" id="GO:0005743">
    <property type="term" value="C:mitochondrial inner membrane"/>
    <property type="evidence" value="ECO:0007669"/>
    <property type="project" value="UniProtKB-SubCell"/>
</dbReference>
<dbReference type="InterPro" id="IPR003945">
    <property type="entry name" value="NU5C-like"/>
</dbReference>
<feature type="transmembrane region" description="Helical" evidence="16">
    <location>
        <begin position="464"/>
        <end position="483"/>
    </location>
</feature>
<feature type="transmembrane region" description="Helical" evidence="16">
    <location>
        <begin position="209"/>
        <end position="232"/>
    </location>
</feature>
<dbReference type="PRINTS" id="PR01434">
    <property type="entry name" value="NADHDHGNASE5"/>
</dbReference>
<evidence type="ECO:0000259" key="19">
    <source>
        <dbReference type="Pfam" id="PF06455"/>
    </source>
</evidence>
<evidence type="ECO:0000256" key="1">
    <source>
        <dbReference type="ARBA" id="ARBA00004448"/>
    </source>
</evidence>
<dbReference type="Gene3D" id="1.20.5.2700">
    <property type="match status" value="1"/>
</dbReference>
<sequence>MYLLVIFLPLLSAIICCFFSRWIGFLRAWQISTSLLGITFCLCLMIFYEIGLSSTLCTVEIGYWFNIGFFQSPWGFLFDSLTASMLIVVTSVSFLVHMYSGSYMEHDPHLGRFMGYLSLFTFFMLILVTGDNFMQLFLGWEGVGLSSYLLINFWFTRIQANKAAIKAMMVNRIGDISLTLGIALIYIYFKSVKYAVVFAMAKEFEFSNFYFLGFNWNTLDLICIFLLIAAVGKSAQLGLHTWLPDAMEGPTPVSALIHAATMVTAGVFLLVRCSALYEHASENIRLLVVIVGALTAFFAATTGLMQHDMKKVIAYSTCSQLGYMVFACGLSFYSVGMFHLINHAFFKALLFLSAGSVIHSLSDEQDIRQMGGLARLIPFTYVFIMIGSLSLMGFPFLTGFYSKDLILELAFSTFTPVGHFAFWLGSLAAFFTALYSFRIIYYVFIGPINGNRVVYSNIHDAPTLIAIPLTILGFASIFAGYVGKDLFVGLGTDFWGNSIYCSSINTSTVDAEFLPVFFKLIPVILSMCGVATAYLFQTHSLFTFKTESQVSVILFNFLNRKWLFDRVYNEWVSQKGLWFGYVISYKTIDKGVLEFFGPAGLTHLAKNLSRFSTNLQTGLIFSYAFLVLLVVLLLLSLTLFYYYEIAIIETFCIAISAFYIFLFVDRYVL</sequence>
<evidence type="ECO:0000256" key="9">
    <source>
        <dbReference type="ARBA" id="ARBA00022982"/>
    </source>
</evidence>
<organism evidence="20">
    <name type="scientific">Leucocryptos marina</name>
    <name type="common">Marine flagellate</name>
    <name type="synonym">Bodo marinus</name>
    <dbReference type="NCBI Taxonomy" id="299206"/>
    <lineage>
        <taxon>Eukaryota</taxon>
        <taxon>Cryptophyceae</taxon>
        <taxon>Kathablepharidacea</taxon>
        <taxon>Katablepharidaceae</taxon>
        <taxon>Leucocryptos</taxon>
    </lineage>
</organism>
<keyword evidence="13 16" id="KW-0496">Mitochondrion</keyword>
<dbReference type="Pfam" id="PF06455">
    <property type="entry name" value="NADH5_C"/>
    <property type="match status" value="1"/>
</dbReference>
<evidence type="ECO:0000259" key="18">
    <source>
        <dbReference type="Pfam" id="PF00662"/>
    </source>
</evidence>